<evidence type="ECO:0000256" key="1">
    <source>
        <dbReference type="SAM" id="Phobius"/>
    </source>
</evidence>
<accession>A0A2M9CZQ7</accession>
<name>A0A2M9CZQ7_9CELL</name>
<dbReference type="EMBL" id="PGFE01000001">
    <property type="protein sequence ID" value="PJJ77377.1"/>
    <property type="molecule type" value="Genomic_DNA"/>
</dbReference>
<keyword evidence="1" id="KW-0812">Transmembrane</keyword>
<gene>
    <name evidence="2" type="ORF">CLV28_0596</name>
</gene>
<feature type="transmembrane region" description="Helical" evidence="1">
    <location>
        <begin position="48"/>
        <end position="81"/>
    </location>
</feature>
<keyword evidence="1" id="KW-0472">Membrane</keyword>
<dbReference type="Proteomes" id="UP000231693">
    <property type="component" value="Unassembled WGS sequence"/>
</dbReference>
<protein>
    <submittedName>
        <fullName evidence="2">Uncharacterized protein</fullName>
    </submittedName>
</protein>
<keyword evidence="1" id="KW-1133">Transmembrane helix</keyword>
<dbReference type="AlphaFoldDB" id="A0A2M9CZQ7"/>
<dbReference type="RefSeq" id="WP_100421775.1">
    <property type="nucleotide sequence ID" value="NZ_BOOX01000003.1"/>
</dbReference>
<evidence type="ECO:0000313" key="2">
    <source>
        <dbReference type="EMBL" id="PJJ77377.1"/>
    </source>
</evidence>
<comment type="caution">
    <text evidence="2">The sequence shown here is derived from an EMBL/GenBank/DDBJ whole genome shotgun (WGS) entry which is preliminary data.</text>
</comment>
<organism evidence="2 3">
    <name type="scientific">Sediminihabitans luteus</name>
    <dbReference type="NCBI Taxonomy" id="1138585"/>
    <lineage>
        <taxon>Bacteria</taxon>
        <taxon>Bacillati</taxon>
        <taxon>Actinomycetota</taxon>
        <taxon>Actinomycetes</taxon>
        <taxon>Micrococcales</taxon>
        <taxon>Cellulomonadaceae</taxon>
        <taxon>Sediminihabitans</taxon>
    </lineage>
</organism>
<sequence>MSTDPTVITDPTVSDCRTVPDALRARPVDVSVYVEPQRSTDPATVREVAWFGGVLGATLVAAAMAPGTWTPVVLALGAFALGVRETLARRRG</sequence>
<reference evidence="2 3" key="1">
    <citation type="submission" date="2017-11" db="EMBL/GenBank/DDBJ databases">
        <title>Genomic Encyclopedia of Archaeal and Bacterial Type Strains, Phase II (KMG-II): From Individual Species to Whole Genera.</title>
        <authorList>
            <person name="Goeker M."/>
        </authorList>
    </citation>
    <scope>NUCLEOTIDE SEQUENCE [LARGE SCALE GENOMIC DNA]</scope>
    <source>
        <strain evidence="2 3">DSM 25478</strain>
    </source>
</reference>
<keyword evidence="3" id="KW-1185">Reference proteome</keyword>
<proteinExistence type="predicted"/>
<evidence type="ECO:0000313" key="3">
    <source>
        <dbReference type="Proteomes" id="UP000231693"/>
    </source>
</evidence>